<dbReference type="RefSeq" id="XP_020435882.1">
    <property type="nucleotide sequence ID" value="XM_020573810.1"/>
</dbReference>
<dbReference type="Gene3D" id="3.40.50.2060">
    <property type="match status" value="1"/>
</dbReference>
<sequence length="621" mass="70969">MASSIREITKERILNEIIRSVNPESNNGWKALVVDQESLRIISACCQMFDITEEKVTVVDKLENPRQRLANVEAIYFITPTTKSIDRLIEDFKKKGSPQYQAIHLFLTSKLPETEFKKLSNSNAVHRIKTFKEMNIEYLAIESQAFHFDQKGALYTLFSPETMNLVEEQAKMAIKLATLCVSLNEYPIIRYSNSNPVSIAVAGMTQERLDSIARTSKAFTPNEEHGTLLIIDRTIDPLAPLLHEFTYQAMIYDLFKIEGDKYSYDAVTGNGSVKKDVLLNENDYMWNGLRHKHIADVIDYLKTRLDDFLKTNQVTQYTQHVSVTKQQQQQQQQQKKKKKKQRSLKEASDVIRSLPQYQEMMSKYSLHINIAEQASQRFTEPMANLAYLEQDMATGEDAKGNTPKNIIPRLSTFLNDVMLEPADKIRLLMIYIISQEGIKEQDRKKLMDLAGIGLQDQASISNLFFLGVTLMKGAKGKQKTQVTKQRKQDEGNNPYEVSRYVPLLKDIAENLVNNTLPDSDFPYVKEKPTVSSNNQPTSKVSLKGKSNQPRWADPAAQKEEIKYSGPKLILFVLGGMSYSEMRSIYELAAYYKRNIYIGSNAILLPNEYTNDVKSLKRTENV</sequence>
<dbReference type="InterPro" id="IPR043127">
    <property type="entry name" value="Sec-1-like_dom3a"/>
</dbReference>
<organism evidence="5 6">
    <name type="scientific">Heterostelium pallidum (strain ATCC 26659 / Pp 5 / PN500)</name>
    <name type="common">Cellular slime mold</name>
    <name type="synonym">Polysphondylium pallidum</name>
    <dbReference type="NCBI Taxonomy" id="670386"/>
    <lineage>
        <taxon>Eukaryota</taxon>
        <taxon>Amoebozoa</taxon>
        <taxon>Evosea</taxon>
        <taxon>Eumycetozoa</taxon>
        <taxon>Dictyostelia</taxon>
        <taxon>Acytosteliales</taxon>
        <taxon>Acytosteliaceae</taxon>
        <taxon>Heterostelium</taxon>
    </lineage>
</organism>
<evidence type="ECO:0000313" key="5">
    <source>
        <dbReference type="EMBL" id="EFA83765.1"/>
    </source>
</evidence>
<feature type="region of interest" description="Disordered" evidence="4">
    <location>
        <begin position="328"/>
        <end position="348"/>
    </location>
</feature>
<dbReference type="Proteomes" id="UP000001396">
    <property type="component" value="Unassembled WGS sequence"/>
</dbReference>
<dbReference type="FunCoup" id="D3B367">
    <property type="interactions" value="461"/>
</dbReference>
<keyword evidence="6" id="KW-1185">Reference proteome</keyword>
<keyword evidence="3" id="KW-0653">Protein transport</keyword>
<dbReference type="InParanoid" id="D3B367"/>
<dbReference type="SUPFAM" id="SSF56815">
    <property type="entry name" value="Sec1/munc18-like (SM) proteins"/>
    <property type="match status" value="1"/>
</dbReference>
<dbReference type="Gene3D" id="3.90.830.10">
    <property type="entry name" value="Syntaxin Binding Protein 1, Chain A, domain 2"/>
    <property type="match status" value="1"/>
</dbReference>
<dbReference type="GO" id="GO:0016192">
    <property type="term" value="P:vesicle-mediated transport"/>
    <property type="evidence" value="ECO:0007669"/>
    <property type="project" value="InterPro"/>
</dbReference>
<dbReference type="InterPro" id="IPR001619">
    <property type="entry name" value="Sec1-like"/>
</dbReference>
<dbReference type="Gene3D" id="3.40.50.1910">
    <property type="match status" value="1"/>
</dbReference>
<dbReference type="AlphaFoldDB" id="D3B367"/>
<dbReference type="EMBL" id="ADBJ01000010">
    <property type="protein sequence ID" value="EFA83765.1"/>
    <property type="molecule type" value="Genomic_DNA"/>
</dbReference>
<dbReference type="Pfam" id="PF00995">
    <property type="entry name" value="Sec1"/>
    <property type="match status" value="1"/>
</dbReference>
<dbReference type="GO" id="GO:0015031">
    <property type="term" value="P:protein transport"/>
    <property type="evidence" value="ECO:0007669"/>
    <property type="project" value="UniProtKB-KW"/>
</dbReference>
<dbReference type="PIRSF" id="PIRSF005715">
    <property type="entry name" value="VPS45_Sec1"/>
    <property type="match status" value="1"/>
</dbReference>
<dbReference type="Gene3D" id="1.25.40.60">
    <property type="match status" value="1"/>
</dbReference>
<evidence type="ECO:0000313" key="6">
    <source>
        <dbReference type="Proteomes" id="UP000001396"/>
    </source>
</evidence>
<reference evidence="5 6" key="1">
    <citation type="journal article" date="2011" name="Genome Res.">
        <title>Phylogeny-wide analysis of social amoeba genomes highlights ancient origins for complex intercellular communication.</title>
        <authorList>
            <person name="Heidel A.J."/>
            <person name="Lawal H.M."/>
            <person name="Felder M."/>
            <person name="Schilde C."/>
            <person name="Helps N.R."/>
            <person name="Tunggal B."/>
            <person name="Rivero F."/>
            <person name="John U."/>
            <person name="Schleicher M."/>
            <person name="Eichinger L."/>
            <person name="Platzer M."/>
            <person name="Noegel A.A."/>
            <person name="Schaap P."/>
            <person name="Gloeckner G."/>
        </authorList>
    </citation>
    <scope>NUCLEOTIDE SEQUENCE [LARGE SCALE GENOMIC DNA]</scope>
    <source>
        <strain evidence="6">ATCC 26659 / Pp 5 / PN500</strain>
    </source>
</reference>
<feature type="region of interest" description="Disordered" evidence="4">
    <location>
        <begin position="523"/>
        <end position="550"/>
    </location>
</feature>
<dbReference type="STRING" id="670386.D3B367"/>
<dbReference type="OMA" id="PFTRPHT"/>
<comment type="caution">
    <text evidence="5">The sequence shown here is derived from an EMBL/GenBank/DDBJ whole genome shotgun (WGS) entry which is preliminary data.</text>
</comment>
<evidence type="ECO:0000256" key="2">
    <source>
        <dbReference type="ARBA" id="ARBA00022448"/>
    </source>
</evidence>
<dbReference type="InterPro" id="IPR036045">
    <property type="entry name" value="Sec1-like_sf"/>
</dbReference>
<keyword evidence="2" id="KW-0813">Transport</keyword>
<feature type="region of interest" description="Disordered" evidence="4">
    <location>
        <begin position="476"/>
        <end position="495"/>
    </location>
</feature>
<comment type="similarity">
    <text evidence="1">Belongs to the STXBP/unc-18/SEC1 family.</text>
</comment>
<evidence type="ECO:0000256" key="1">
    <source>
        <dbReference type="ARBA" id="ARBA00009884"/>
    </source>
</evidence>
<gene>
    <name evidence="5" type="primary">sec1</name>
    <name evidence="5" type="ORF">PPL_02832</name>
</gene>
<protein>
    <submittedName>
        <fullName evidence="5">Sec1-like family protein</fullName>
    </submittedName>
</protein>
<evidence type="ECO:0000256" key="4">
    <source>
        <dbReference type="SAM" id="MobiDB-lite"/>
    </source>
</evidence>
<feature type="compositionally biased region" description="Polar residues" evidence="4">
    <location>
        <begin position="529"/>
        <end position="549"/>
    </location>
</feature>
<dbReference type="InterPro" id="IPR043154">
    <property type="entry name" value="Sec-1-like_dom1"/>
</dbReference>
<dbReference type="PANTHER" id="PTHR11679">
    <property type="entry name" value="VESICLE PROTEIN SORTING-ASSOCIATED"/>
    <property type="match status" value="1"/>
</dbReference>
<accession>D3B367</accession>
<evidence type="ECO:0000256" key="3">
    <source>
        <dbReference type="ARBA" id="ARBA00022927"/>
    </source>
</evidence>
<dbReference type="InterPro" id="IPR027482">
    <property type="entry name" value="Sec1-like_dom2"/>
</dbReference>
<proteinExistence type="inferred from homology"/>
<name>D3B367_HETP5</name>
<dbReference type="GeneID" id="31358355"/>
<dbReference type="FunFam" id="3.40.50.2060:FF:000001">
    <property type="entry name" value="syntaxin-binding protein 1 isoform X2"/>
    <property type="match status" value="1"/>
</dbReference>